<keyword evidence="6" id="KW-1185">Reference proteome</keyword>
<keyword evidence="4" id="KW-0812">Transmembrane</keyword>
<keyword evidence="1" id="KW-0808">Transferase</keyword>
<dbReference type="GO" id="GO:0005524">
    <property type="term" value="F:ATP binding"/>
    <property type="evidence" value="ECO:0007669"/>
    <property type="project" value="UniProtKB-KW"/>
</dbReference>
<feature type="transmembrane region" description="Helical" evidence="4">
    <location>
        <begin position="26"/>
        <end position="44"/>
    </location>
</feature>
<dbReference type="PANTHER" id="PTHR24421">
    <property type="entry name" value="NITRATE/NITRITE SENSOR PROTEIN NARX-RELATED"/>
    <property type="match status" value="1"/>
</dbReference>
<sequence length="402" mass="42387">MSAELPAGPLAVADATFFTRGRIERILGLVIGIGCAVLGVQAFLNALTSHQEAPLWRIVLMLVTFSPLALMVVAGISGILMRVFSGLFALVFPLVLVAWPIATAGRGEFADGEPWIWYLINVATVATALAFPLTVQYIWAGGVPLLYGVVRVLQLGGGTEVIVETARQVVFAIILAVVMNLVGFILRRLAADLDHARADAVQSYAVAASADAVEQERVTVAALMHDSVLAALIAAERARSPREEDLAVAMAREALTRLANADRDAEEGPDDPVEPSFIVDGLVAAAHEHGVDLPVTSPRTDGSGPLPGRVARALVLAGAQAVVNAIEHADAAGLRAEVIVDQRRVLVRITDDGAGFDAATVGEDRLGIRGSIVARIAAVGGHARVRSSPDGTVVELRWERNR</sequence>
<keyword evidence="5" id="KW-0067">ATP-binding</keyword>
<feature type="transmembrane region" description="Helical" evidence="4">
    <location>
        <begin position="83"/>
        <end position="103"/>
    </location>
</feature>
<dbReference type="EMBL" id="JASJND010000001">
    <property type="protein sequence ID" value="MDJ1112920.1"/>
    <property type="molecule type" value="Genomic_DNA"/>
</dbReference>
<evidence type="ECO:0000256" key="3">
    <source>
        <dbReference type="ARBA" id="ARBA00023012"/>
    </source>
</evidence>
<dbReference type="PANTHER" id="PTHR24421:SF61">
    <property type="entry name" value="OXYGEN SENSOR HISTIDINE KINASE NREB"/>
    <property type="match status" value="1"/>
</dbReference>
<keyword evidence="4" id="KW-0472">Membrane</keyword>
<feature type="transmembrane region" description="Helical" evidence="4">
    <location>
        <begin position="56"/>
        <end position="76"/>
    </location>
</feature>
<keyword evidence="4" id="KW-1133">Transmembrane helix</keyword>
<dbReference type="InterPro" id="IPR036890">
    <property type="entry name" value="HATPase_C_sf"/>
</dbReference>
<accession>A0ABT6ZB64</accession>
<feature type="transmembrane region" description="Helical" evidence="4">
    <location>
        <begin position="169"/>
        <end position="186"/>
    </location>
</feature>
<organism evidence="5 6">
    <name type="scientific">Microbacterium dauci</name>
    <dbReference type="NCBI Taxonomy" id="3048008"/>
    <lineage>
        <taxon>Bacteria</taxon>
        <taxon>Bacillati</taxon>
        <taxon>Actinomycetota</taxon>
        <taxon>Actinomycetes</taxon>
        <taxon>Micrococcales</taxon>
        <taxon>Microbacteriaceae</taxon>
        <taxon>Microbacterium</taxon>
    </lineage>
</organism>
<dbReference type="SUPFAM" id="SSF55874">
    <property type="entry name" value="ATPase domain of HSP90 chaperone/DNA topoisomerase II/histidine kinase"/>
    <property type="match status" value="1"/>
</dbReference>
<evidence type="ECO:0000313" key="6">
    <source>
        <dbReference type="Proteomes" id="UP001321481"/>
    </source>
</evidence>
<name>A0ABT6ZB64_9MICO</name>
<reference evidence="5 6" key="1">
    <citation type="submission" date="2023-05" db="EMBL/GenBank/DDBJ databases">
        <title>Microbacterium dauci sp.nov., Isolated from Carrot Rhizosphere Soil.</title>
        <authorList>
            <person name="Xiao Z."/>
            <person name="Zheng J."/>
        </authorList>
    </citation>
    <scope>NUCLEOTIDE SEQUENCE [LARGE SCALE GENOMIC DNA]</scope>
    <source>
        <strain evidence="5 6">LX3-4</strain>
    </source>
</reference>
<dbReference type="InterPro" id="IPR050482">
    <property type="entry name" value="Sensor_HK_TwoCompSys"/>
</dbReference>
<evidence type="ECO:0000313" key="5">
    <source>
        <dbReference type="EMBL" id="MDJ1112920.1"/>
    </source>
</evidence>
<protein>
    <submittedName>
        <fullName evidence="5">ATP-binding protein</fullName>
    </submittedName>
</protein>
<dbReference type="RefSeq" id="WP_283714227.1">
    <property type="nucleotide sequence ID" value="NZ_JASJND010000001.1"/>
</dbReference>
<dbReference type="Proteomes" id="UP001321481">
    <property type="component" value="Unassembled WGS sequence"/>
</dbReference>
<comment type="caution">
    <text evidence="5">The sequence shown here is derived from an EMBL/GenBank/DDBJ whole genome shotgun (WGS) entry which is preliminary data.</text>
</comment>
<keyword evidence="3" id="KW-0902">Two-component regulatory system</keyword>
<feature type="transmembrane region" description="Helical" evidence="4">
    <location>
        <begin position="115"/>
        <end position="133"/>
    </location>
</feature>
<evidence type="ECO:0000256" key="1">
    <source>
        <dbReference type="ARBA" id="ARBA00022679"/>
    </source>
</evidence>
<gene>
    <name evidence="5" type="ORF">QNI14_00480</name>
</gene>
<keyword evidence="2" id="KW-0418">Kinase</keyword>
<evidence type="ECO:0000256" key="4">
    <source>
        <dbReference type="SAM" id="Phobius"/>
    </source>
</evidence>
<evidence type="ECO:0000256" key="2">
    <source>
        <dbReference type="ARBA" id="ARBA00022777"/>
    </source>
</evidence>
<keyword evidence="5" id="KW-0547">Nucleotide-binding</keyword>
<dbReference type="Gene3D" id="3.30.565.10">
    <property type="entry name" value="Histidine kinase-like ATPase, C-terminal domain"/>
    <property type="match status" value="1"/>
</dbReference>
<proteinExistence type="predicted"/>